<accession>A0A1R0H7Z8</accession>
<dbReference type="EMBL" id="LSSL01000175">
    <property type="protein sequence ID" value="OLY85236.1"/>
    <property type="molecule type" value="Genomic_DNA"/>
</dbReference>
<sequence>MRQKTRDESVKQYAANLILESGSFAYTEAYLASLESQIRMEIDHLGGNPKLSSIMDALSLNPPPHPNSHSPA</sequence>
<keyword evidence="2" id="KW-1185">Reference proteome</keyword>
<dbReference type="AlphaFoldDB" id="A0A1R0H7Z8"/>
<dbReference type="Proteomes" id="UP000187455">
    <property type="component" value="Unassembled WGS sequence"/>
</dbReference>
<dbReference type="STRING" id="133383.A0A1R0H7Z8"/>
<name>A0A1R0H7Z8_9FUNG</name>
<dbReference type="OrthoDB" id="6921389at2759"/>
<evidence type="ECO:0000313" key="2">
    <source>
        <dbReference type="Proteomes" id="UP000187455"/>
    </source>
</evidence>
<reference evidence="1 2" key="1">
    <citation type="journal article" date="2016" name="Mol. Biol. Evol.">
        <title>Genome-Wide Survey of Gut Fungi (Harpellales) Reveals the First Horizontally Transferred Ubiquitin Gene from a Mosquito Host.</title>
        <authorList>
            <person name="Wang Y."/>
            <person name="White M.M."/>
            <person name="Kvist S."/>
            <person name="Moncalvo J.M."/>
        </authorList>
    </citation>
    <scope>NUCLEOTIDE SEQUENCE [LARGE SCALE GENOMIC DNA]</scope>
    <source>
        <strain evidence="1 2">ALG-7-W6</strain>
    </source>
</reference>
<proteinExistence type="predicted"/>
<dbReference type="Gene3D" id="1.10.600.10">
    <property type="entry name" value="Farnesyl Diphosphate Synthase"/>
    <property type="match status" value="1"/>
</dbReference>
<protein>
    <submittedName>
        <fullName evidence="1">Geranylgeranyl pyrophosphate synthase</fullName>
    </submittedName>
</protein>
<evidence type="ECO:0000313" key="1">
    <source>
        <dbReference type="EMBL" id="OLY85236.1"/>
    </source>
</evidence>
<gene>
    <name evidence="1" type="ORF">AYI68_g579</name>
</gene>
<dbReference type="InterPro" id="IPR008949">
    <property type="entry name" value="Isoprenoid_synthase_dom_sf"/>
</dbReference>
<organism evidence="1 2">
    <name type="scientific">Smittium mucronatum</name>
    <dbReference type="NCBI Taxonomy" id="133383"/>
    <lineage>
        <taxon>Eukaryota</taxon>
        <taxon>Fungi</taxon>
        <taxon>Fungi incertae sedis</taxon>
        <taxon>Zoopagomycota</taxon>
        <taxon>Kickxellomycotina</taxon>
        <taxon>Harpellomycetes</taxon>
        <taxon>Harpellales</taxon>
        <taxon>Legeriomycetaceae</taxon>
        <taxon>Smittium</taxon>
    </lineage>
</organism>
<comment type="caution">
    <text evidence="1">The sequence shown here is derived from an EMBL/GenBank/DDBJ whole genome shotgun (WGS) entry which is preliminary data.</text>
</comment>